<sequence length="240" mass="26915">MRNGTTERLLYNPVQKLNYTTTFLEENIHDDSDTLLAIRNRLSDISLTCFEPLETPTAEKISVMKFNEQRDAYIADLRAGRIPFNVVESVKPIVSTSSVTDNPMISEISQRKSDKQDHTENAEMTKTTKTDDVQTHTSKSDERIVTFEESQNTKVETKPIDPNRTSSSYQKMIGILGQMDTSDTDDDAVGLAKTATTHEKPRSLNPPSQQKSSNTLSQYLFTAQKADAATSSDSDDDFFK</sequence>
<accession>A0A0D8Y5L6</accession>
<dbReference type="EMBL" id="KN716182">
    <property type="protein sequence ID" value="KJH51482.1"/>
    <property type="molecule type" value="Genomic_DNA"/>
</dbReference>
<gene>
    <name evidence="2" type="ORF">DICVIV_02315</name>
</gene>
<protein>
    <submittedName>
        <fullName evidence="2">Uncharacterized protein</fullName>
    </submittedName>
</protein>
<dbReference type="AlphaFoldDB" id="A0A0D8Y5L6"/>
<feature type="compositionally biased region" description="Basic and acidic residues" evidence="1">
    <location>
        <begin position="109"/>
        <end position="146"/>
    </location>
</feature>
<reference evidence="3" key="2">
    <citation type="journal article" date="2016" name="Sci. Rep.">
        <title>Dictyocaulus viviparus genome, variome and transcriptome elucidate lungworm biology and support future intervention.</title>
        <authorList>
            <person name="McNulty S.N."/>
            <person name="Strube C."/>
            <person name="Rosa B.A."/>
            <person name="Martin J.C."/>
            <person name="Tyagi R."/>
            <person name="Choi Y.J."/>
            <person name="Wang Q."/>
            <person name="Hallsworth Pepin K."/>
            <person name="Zhang X."/>
            <person name="Ozersky P."/>
            <person name="Wilson R.K."/>
            <person name="Sternberg P.W."/>
            <person name="Gasser R.B."/>
            <person name="Mitreva M."/>
        </authorList>
    </citation>
    <scope>NUCLEOTIDE SEQUENCE [LARGE SCALE GENOMIC DNA]</scope>
    <source>
        <strain evidence="3">HannoverDv2000</strain>
    </source>
</reference>
<feature type="region of interest" description="Disordered" evidence="1">
    <location>
        <begin position="101"/>
        <end position="167"/>
    </location>
</feature>
<name>A0A0D8Y5L6_DICVI</name>
<reference evidence="2 3" key="1">
    <citation type="submission" date="2013-11" db="EMBL/GenBank/DDBJ databases">
        <title>Draft genome of the bovine lungworm Dictyocaulus viviparus.</title>
        <authorList>
            <person name="Mitreva M."/>
        </authorList>
    </citation>
    <scope>NUCLEOTIDE SEQUENCE [LARGE SCALE GENOMIC DNA]</scope>
    <source>
        <strain evidence="2 3">HannoverDv2000</strain>
    </source>
</reference>
<feature type="compositionally biased region" description="Polar residues" evidence="1">
    <location>
        <begin position="205"/>
        <end position="219"/>
    </location>
</feature>
<dbReference type="OrthoDB" id="5877211at2759"/>
<evidence type="ECO:0000313" key="2">
    <source>
        <dbReference type="EMBL" id="KJH51482.1"/>
    </source>
</evidence>
<feature type="region of interest" description="Disordered" evidence="1">
    <location>
        <begin position="179"/>
        <end position="219"/>
    </location>
</feature>
<dbReference type="Proteomes" id="UP000053766">
    <property type="component" value="Unassembled WGS sequence"/>
</dbReference>
<keyword evidence="3" id="KW-1185">Reference proteome</keyword>
<organism evidence="2 3">
    <name type="scientific">Dictyocaulus viviparus</name>
    <name type="common">Bovine lungworm</name>
    <dbReference type="NCBI Taxonomy" id="29172"/>
    <lineage>
        <taxon>Eukaryota</taxon>
        <taxon>Metazoa</taxon>
        <taxon>Ecdysozoa</taxon>
        <taxon>Nematoda</taxon>
        <taxon>Chromadorea</taxon>
        <taxon>Rhabditida</taxon>
        <taxon>Rhabditina</taxon>
        <taxon>Rhabditomorpha</taxon>
        <taxon>Strongyloidea</taxon>
        <taxon>Metastrongylidae</taxon>
        <taxon>Dictyocaulus</taxon>
    </lineage>
</organism>
<evidence type="ECO:0000313" key="3">
    <source>
        <dbReference type="Proteomes" id="UP000053766"/>
    </source>
</evidence>
<proteinExistence type="predicted"/>
<evidence type="ECO:0000256" key="1">
    <source>
        <dbReference type="SAM" id="MobiDB-lite"/>
    </source>
</evidence>